<feature type="domain" description="Transposase IS110-like N-terminal" evidence="2">
    <location>
        <begin position="30"/>
        <end position="80"/>
    </location>
</feature>
<accession>A0ABS4U5J9</accession>
<sequence length="81" mass="8786">MPATDVQDTCDQPQQKGTTMQPSTTPEIIIGLDVGKTGHHACALTDTGERIYDNPLPQDEAARREIFASMQAHGSVFMVVD</sequence>
<keyword evidence="4" id="KW-1185">Reference proteome</keyword>
<comment type="caution">
    <text evidence="3">The sequence shown here is derived from an EMBL/GenBank/DDBJ whole genome shotgun (WGS) entry which is preliminary data.</text>
</comment>
<dbReference type="EMBL" id="JAGINY010000001">
    <property type="protein sequence ID" value="MBP2331941.1"/>
    <property type="molecule type" value="Genomic_DNA"/>
</dbReference>
<proteinExistence type="predicted"/>
<reference evidence="3 4" key="1">
    <citation type="submission" date="2021-03" db="EMBL/GenBank/DDBJ databases">
        <title>Sequencing the genomes of 1000 actinobacteria strains.</title>
        <authorList>
            <person name="Klenk H.-P."/>
        </authorList>
    </citation>
    <scope>NUCLEOTIDE SEQUENCE [LARGE SCALE GENOMIC DNA]</scope>
    <source>
        <strain evidence="3 4">DSM 44506</strain>
    </source>
</reference>
<feature type="region of interest" description="Disordered" evidence="1">
    <location>
        <begin position="1"/>
        <end position="25"/>
    </location>
</feature>
<dbReference type="Proteomes" id="UP001519305">
    <property type="component" value="Unassembled WGS sequence"/>
</dbReference>
<name>A0ABS4U5J9_9CORY</name>
<dbReference type="InterPro" id="IPR002525">
    <property type="entry name" value="Transp_IS110-like_N"/>
</dbReference>
<evidence type="ECO:0000313" key="4">
    <source>
        <dbReference type="Proteomes" id="UP001519305"/>
    </source>
</evidence>
<dbReference type="Pfam" id="PF01548">
    <property type="entry name" value="DEDD_Tnp_IS110"/>
    <property type="match status" value="1"/>
</dbReference>
<evidence type="ECO:0000259" key="2">
    <source>
        <dbReference type="Pfam" id="PF01548"/>
    </source>
</evidence>
<organism evidence="3 4">
    <name type="scientific">Corynebacterium freneyi</name>
    <dbReference type="NCBI Taxonomy" id="134034"/>
    <lineage>
        <taxon>Bacteria</taxon>
        <taxon>Bacillati</taxon>
        <taxon>Actinomycetota</taxon>
        <taxon>Actinomycetes</taxon>
        <taxon>Mycobacteriales</taxon>
        <taxon>Corynebacteriaceae</taxon>
        <taxon>Corynebacterium</taxon>
    </lineage>
</organism>
<evidence type="ECO:0000313" key="3">
    <source>
        <dbReference type="EMBL" id="MBP2331941.1"/>
    </source>
</evidence>
<protein>
    <recommendedName>
        <fullName evidence="2">Transposase IS110-like N-terminal domain-containing protein</fullName>
    </recommendedName>
</protein>
<evidence type="ECO:0000256" key="1">
    <source>
        <dbReference type="SAM" id="MobiDB-lite"/>
    </source>
</evidence>
<gene>
    <name evidence="3" type="ORF">JOF33_000640</name>
</gene>